<dbReference type="Proteomes" id="UP001056120">
    <property type="component" value="Linkage Group LG17"/>
</dbReference>
<gene>
    <name evidence="1" type="ORF">L1987_51545</name>
</gene>
<sequence>MARMLTFLAFVILLLNSLSFNVASRRIVDAERLRYISVANRESFGEMKSSGPSTGGKGHGFPTITSLGNIKNSGPSSGGKGHESRNGESLGDMKNPGPSAGGKGHGFRTNEMVHEIHNSGPSPGGEGH</sequence>
<evidence type="ECO:0000313" key="1">
    <source>
        <dbReference type="EMBL" id="KAI3761137.1"/>
    </source>
</evidence>
<protein>
    <submittedName>
        <fullName evidence="1">Uncharacterized protein</fullName>
    </submittedName>
</protein>
<accession>A0ACB9EQK3</accession>
<organism evidence="1 2">
    <name type="scientific">Smallanthus sonchifolius</name>
    <dbReference type="NCBI Taxonomy" id="185202"/>
    <lineage>
        <taxon>Eukaryota</taxon>
        <taxon>Viridiplantae</taxon>
        <taxon>Streptophyta</taxon>
        <taxon>Embryophyta</taxon>
        <taxon>Tracheophyta</taxon>
        <taxon>Spermatophyta</taxon>
        <taxon>Magnoliopsida</taxon>
        <taxon>eudicotyledons</taxon>
        <taxon>Gunneridae</taxon>
        <taxon>Pentapetalae</taxon>
        <taxon>asterids</taxon>
        <taxon>campanulids</taxon>
        <taxon>Asterales</taxon>
        <taxon>Asteraceae</taxon>
        <taxon>Asteroideae</taxon>
        <taxon>Heliantheae alliance</taxon>
        <taxon>Millerieae</taxon>
        <taxon>Smallanthus</taxon>
    </lineage>
</organism>
<reference evidence="1 2" key="2">
    <citation type="journal article" date="2022" name="Mol. Ecol. Resour.">
        <title>The genomes of chicory, endive, great burdock and yacon provide insights into Asteraceae paleo-polyploidization history and plant inulin production.</title>
        <authorList>
            <person name="Fan W."/>
            <person name="Wang S."/>
            <person name="Wang H."/>
            <person name="Wang A."/>
            <person name="Jiang F."/>
            <person name="Liu H."/>
            <person name="Zhao H."/>
            <person name="Xu D."/>
            <person name="Zhang Y."/>
        </authorList>
    </citation>
    <scope>NUCLEOTIDE SEQUENCE [LARGE SCALE GENOMIC DNA]</scope>
    <source>
        <strain evidence="2">cv. Yunnan</strain>
        <tissue evidence="1">Leaves</tissue>
    </source>
</reference>
<keyword evidence="2" id="KW-1185">Reference proteome</keyword>
<dbReference type="EMBL" id="CM042034">
    <property type="protein sequence ID" value="KAI3761137.1"/>
    <property type="molecule type" value="Genomic_DNA"/>
</dbReference>
<name>A0ACB9EQK3_9ASTR</name>
<evidence type="ECO:0000313" key="2">
    <source>
        <dbReference type="Proteomes" id="UP001056120"/>
    </source>
</evidence>
<reference evidence="2" key="1">
    <citation type="journal article" date="2022" name="Mol. Ecol. Resour.">
        <title>The genomes of chicory, endive, great burdock and yacon provide insights into Asteraceae palaeo-polyploidization history and plant inulin production.</title>
        <authorList>
            <person name="Fan W."/>
            <person name="Wang S."/>
            <person name="Wang H."/>
            <person name="Wang A."/>
            <person name="Jiang F."/>
            <person name="Liu H."/>
            <person name="Zhao H."/>
            <person name="Xu D."/>
            <person name="Zhang Y."/>
        </authorList>
    </citation>
    <scope>NUCLEOTIDE SEQUENCE [LARGE SCALE GENOMIC DNA]</scope>
    <source>
        <strain evidence="2">cv. Yunnan</strain>
    </source>
</reference>
<comment type="caution">
    <text evidence="1">The sequence shown here is derived from an EMBL/GenBank/DDBJ whole genome shotgun (WGS) entry which is preliminary data.</text>
</comment>
<proteinExistence type="predicted"/>